<dbReference type="AlphaFoldDB" id="A0A379TDG5"/>
<dbReference type="CDD" id="cd21153">
    <property type="entry name" value="PUA_RlmI"/>
    <property type="match status" value="1"/>
</dbReference>
<sequence>MTESTFPNYPRLVLSKGREKSLLRRHPWVFSGAVSRLEGKANPGETIDIVDHPGKVVSTRRLVASVPDPRARLDI</sequence>
<keyword evidence="3" id="KW-0949">S-adenosyl-L-methionine</keyword>
<dbReference type="Pfam" id="PF17785">
    <property type="entry name" value="PUA_3"/>
    <property type="match status" value="1"/>
</dbReference>
<gene>
    <name evidence="5" type="primary">rlmI_1</name>
    <name evidence="5" type="ORF">NCTC8297_03674</name>
</gene>
<dbReference type="InterPro" id="IPR036974">
    <property type="entry name" value="PUA_sf"/>
</dbReference>
<name>A0A379TDG5_SALER</name>
<dbReference type="InterPro" id="IPR015947">
    <property type="entry name" value="PUA-like_sf"/>
</dbReference>
<keyword evidence="1 5" id="KW-0489">Methyltransferase</keyword>
<protein>
    <submittedName>
        <fullName evidence="5">LSU m5C1962 methyl transferase RlmI</fullName>
        <ecNumber evidence="5">2.1.1.191</ecNumber>
    </submittedName>
</protein>
<dbReference type="GO" id="GO:0032259">
    <property type="term" value="P:methylation"/>
    <property type="evidence" value="ECO:0007669"/>
    <property type="project" value="UniProtKB-KW"/>
</dbReference>
<evidence type="ECO:0000256" key="3">
    <source>
        <dbReference type="ARBA" id="ARBA00022691"/>
    </source>
</evidence>
<dbReference type="InterPro" id="IPR041532">
    <property type="entry name" value="RlmI-like_PUA"/>
</dbReference>
<organism evidence="5 6">
    <name type="scientific">Salmonella enterica subsp. arizonae</name>
    <dbReference type="NCBI Taxonomy" id="59203"/>
    <lineage>
        <taxon>Bacteria</taxon>
        <taxon>Pseudomonadati</taxon>
        <taxon>Pseudomonadota</taxon>
        <taxon>Gammaproteobacteria</taxon>
        <taxon>Enterobacterales</taxon>
        <taxon>Enterobacteriaceae</taxon>
        <taxon>Salmonella</taxon>
    </lineage>
</organism>
<dbReference type="EMBL" id="UGXG01000002">
    <property type="protein sequence ID" value="SUG48373.1"/>
    <property type="molecule type" value="Genomic_DNA"/>
</dbReference>
<accession>A0A379TDG5</accession>
<evidence type="ECO:0000313" key="5">
    <source>
        <dbReference type="EMBL" id="SUG48373.1"/>
    </source>
</evidence>
<reference evidence="5 6" key="1">
    <citation type="submission" date="2018-06" db="EMBL/GenBank/DDBJ databases">
        <authorList>
            <consortium name="Pathogen Informatics"/>
            <person name="Doyle S."/>
        </authorList>
    </citation>
    <scope>NUCLEOTIDE SEQUENCE [LARGE SCALE GENOMIC DNA]</scope>
    <source>
        <strain evidence="5 6">NCTC8297</strain>
    </source>
</reference>
<proteinExistence type="predicted"/>
<dbReference type="SUPFAM" id="SSF88697">
    <property type="entry name" value="PUA domain-like"/>
    <property type="match status" value="1"/>
</dbReference>
<feature type="domain" description="RlmI-like PUA" evidence="4">
    <location>
        <begin position="13"/>
        <end position="57"/>
    </location>
</feature>
<evidence type="ECO:0000259" key="4">
    <source>
        <dbReference type="Pfam" id="PF17785"/>
    </source>
</evidence>
<keyword evidence="2 5" id="KW-0808">Transferase</keyword>
<evidence type="ECO:0000256" key="2">
    <source>
        <dbReference type="ARBA" id="ARBA00022679"/>
    </source>
</evidence>
<evidence type="ECO:0000256" key="1">
    <source>
        <dbReference type="ARBA" id="ARBA00022603"/>
    </source>
</evidence>
<dbReference type="GO" id="GO:0003723">
    <property type="term" value="F:RNA binding"/>
    <property type="evidence" value="ECO:0007669"/>
    <property type="project" value="InterPro"/>
</dbReference>
<dbReference type="Gene3D" id="2.30.130.10">
    <property type="entry name" value="PUA domain"/>
    <property type="match status" value="1"/>
</dbReference>
<dbReference type="EC" id="2.1.1.191" evidence="5"/>
<dbReference type="Proteomes" id="UP000254741">
    <property type="component" value="Unassembled WGS sequence"/>
</dbReference>
<dbReference type="GO" id="GO:0008168">
    <property type="term" value="F:methyltransferase activity"/>
    <property type="evidence" value="ECO:0007669"/>
    <property type="project" value="UniProtKB-KW"/>
</dbReference>
<evidence type="ECO:0000313" key="6">
    <source>
        <dbReference type="Proteomes" id="UP000254741"/>
    </source>
</evidence>
<dbReference type="PROSITE" id="PS50890">
    <property type="entry name" value="PUA"/>
    <property type="match status" value="1"/>
</dbReference>